<accession>A0A8J8MP01</accession>
<dbReference type="EMBL" id="CP058649">
    <property type="protein sequence ID" value="QUI25081.1"/>
    <property type="molecule type" value="Genomic_DNA"/>
</dbReference>
<dbReference type="SMART" id="SM00471">
    <property type="entry name" value="HDc"/>
    <property type="match status" value="1"/>
</dbReference>
<dbReference type="Pfam" id="PF13487">
    <property type="entry name" value="HD_5"/>
    <property type="match status" value="1"/>
</dbReference>
<dbReference type="PANTHER" id="PTHR43155">
    <property type="entry name" value="CYCLIC DI-GMP PHOSPHODIESTERASE PA4108-RELATED"/>
    <property type="match status" value="1"/>
</dbReference>
<evidence type="ECO:0000259" key="1">
    <source>
        <dbReference type="PROSITE" id="PS51831"/>
    </source>
</evidence>
<dbReference type="SUPFAM" id="SSF109604">
    <property type="entry name" value="HD-domain/PDEase-like"/>
    <property type="match status" value="1"/>
</dbReference>
<dbReference type="AlphaFoldDB" id="A0A8J8MP01"/>
<dbReference type="InterPro" id="IPR006675">
    <property type="entry name" value="HDIG_dom"/>
</dbReference>
<dbReference type="InterPro" id="IPR037522">
    <property type="entry name" value="HD_GYP_dom"/>
</dbReference>
<keyword evidence="4" id="KW-1185">Reference proteome</keyword>
<dbReference type="InterPro" id="IPR006674">
    <property type="entry name" value="HD_domain"/>
</dbReference>
<sequence length="361" mass="41664">MTNYTIKQINTFNVIEGMELADDVIYSNGLLLFPKGTVLTDRHILKLNLYKIKYVYIKDFIQQPTFSRAPLQQPIIDEQTRHNFIEFTKDYEVQESKVKDQLTRISDGHSVKTTDLFSISSKLLEDLGSQSDLFSHLCHLKMSHDVTYTHSLNVSMLCNIFAQWLHLNEADTEALTVAGLLHDIGKTKISSDLLNKPGKLTEEEFEIVKRHTNIGYDMVKDKNIHEGIKQAILLHHEKMNGSGYPFGLSWDKIHPFAKIVSIVDIYDAMTSERTYHKRFSPFKVIQHFEEECYGVLDTEYMYIFLEHIAHNYIGSRARLSTGQVCVIKFIHSQSPSYPIVQIDKDMVDLRQEDGVTIEEIL</sequence>
<dbReference type="Gene3D" id="1.10.3210.10">
    <property type="entry name" value="Hypothetical protein af1432"/>
    <property type="match status" value="1"/>
</dbReference>
<dbReference type="KEGG" id="vpy:HZI73_23520"/>
<dbReference type="PANTHER" id="PTHR43155:SF2">
    <property type="entry name" value="CYCLIC DI-GMP PHOSPHODIESTERASE PA4108"/>
    <property type="match status" value="1"/>
</dbReference>
<protein>
    <submittedName>
        <fullName evidence="3">HD-GYP domain-containing protein</fullName>
    </submittedName>
</protein>
<dbReference type="Proteomes" id="UP000683246">
    <property type="component" value="Chromosome"/>
</dbReference>
<evidence type="ECO:0000313" key="3">
    <source>
        <dbReference type="EMBL" id="QUI25081.1"/>
    </source>
</evidence>
<gene>
    <name evidence="3" type="ORF">HZI73_23520</name>
</gene>
<dbReference type="RefSeq" id="WP_212695780.1">
    <property type="nucleotide sequence ID" value="NZ_CP058649.1"/>
</dbReference>
<proteinExistence type="predicted"/>
<dbReference type="CDD" id="cd00077">
    <property type="entry name" value="HDc"/>
    <property type="match status" value="1"/>
</dbReference>
<name>A0A8J8MP01_9FIRM</name>
<feature type="domain" description="HD" evidence="1">
    <location>
        <begin position="147"/>
        <end position="269"/>
    </location>
</feature>
<evidence type="ECO:0000313" key="4">
    <source>
        <dbReference type="Proteomes" id="UP000683246"/>
    </source>
</evidence>
<feature type="domain" description="HD-GYP" evidence="2">
    <location>
        <begin position="125"/>
        <end position="320"/>
    </location>
</feature>
<evidence type="ECO:0000259" key="2">
    <source>
        <dbReference type="PROSITE" id="PS51832"/>
    </source>
</evidence>
<reference evidence="3" key="1">
    <citation type="submission" date="2020-07" db="EMBL/GenBank/DDBJ databases">
        <title>Vallitalea pronyensis genome.</title>
        <authorList>
            <person name="Postec A."/>
        </authorList>
    </citation>
    <scope>NUCLEOTIDE SEQUENCE</scope>
    <source>
        <strain evidence="3">FatNI3</strain>
    </source>
</reference>
<dbReference type="PROSITE" id="PS51832">
    <property type="entry name" value="HD_GYP"/>
    <property type="match status" value="1"/>
</dbReference>
<dbReference type="PROSITE" id="PS51831">
    <property type="entry name" value="HD"/>
    <property type="match status" value="1"/>
</dbReference>
<dbReference type="NCBIfam" id="TIGR00277">
    <property type="entry name" value="HDIG"/>
    <property type="match status" value="1"/>
</dbReference>
<dbReference type="InterPro" id="IPR003607">
    <property type="entry name" value="HD/PDEase_dom"/>
</dbReference>
<organism evidence="3 4">
    <name type="scientific">Vallitalea pronyensis</name>
    <dbReference type="NCBI Taxonomy" id="1348613"/>
    <lineage>
        <taxon>Bacteria</taxon>
        <taxon>Bacillati</taxon>
        <taxon>Bacillota</taxon>
        <taxon>Clostridia</taxon>
        <taxon>Lachnospirales</taxon>
        <taxon>Vallitaleaceae</taxon>
        <taxon>Vallitalea</taxon>
    </lineage>
</organism>